<dbReference type="EMBL" id="PHIG01000005">
    <property type="protein sequence ID" value="PJK31418.1"/>
    <property type="molecule type" value="Genomic_DNA"/>
</dbReference>
<feature type="region of interest" description="Disordered" evidence="1">
    <location>
        <begin position="19"/>
        <end position="63"/>
    </location>
</feature>
<dbReference type="RefSeq" id="WP_109793844.1">
    <property type="nucleotide sequence ID" value="NZ_PHIG01000005.1"/>
</dbReference>
<organism evidence="2 3">
    <name type="scientific">Minwuia thermotolerans</name>
    <dbReference type="NCBI Taxonomy" id="2056226"/>
    <lineage>
        <taxon>Bacteria</taxon>
        <taxon>Pseudomonadati</taxon>
        <taxon>Pseudomonadota</taxon>
        <taxon>Alphaproteobacteria</taxon>
        <taxon>Minwuiales</taxon>
        <taxon>Minwuiaceae</taxon>
        <taxon>Minwuia</taxon>
    </lineage>
</organism>
<evidence type="ECO:0000256" key="1">
    <source>
        <dbReference type="SAM" id="MobiDB-lite"/>
    </source>
</evidence>
<evidence type="ECO:0000313" key="3">
    <source>
        <dbReference type="Proteomes" id="UP000229498"/>
    </source>
</evidence>
<accession>A0A2M9G6S7</accession>
<protein>
    <submittedName>
        <fullName evidence="2">Uncharacterized protein</fullName>
    </submittedName>
</protein>
<reference evidence="2 3" key="1">
    <citation type="submission" date="2017-11" db="EMBL/GenBank/DDBJ databases">
        <title>Draft genome sequence of Rhizobiales bacterium SY3-13.</title>
        <authorList>
            <person name="Sun C."/>
        </authorList>
    </citation>
    <scope>NUCLEOTIDE SEQUENCE [LARGE SCALE GENOMIC DNA]</scope>
    <source>
        <strain evidence="2 3">SY3-13</strain>
    </source>
</reference>
<comment type="caution">
    <text evidence="2">The sequence shown here is derived from an EMBL/GenBank/DDBJ whole genome shotgun (WGS) entry which is preliminary data.</text>
</comment>
<dbReference type="Proteomes" id="UP000229498">
    <property type="component" value="Unassembled WGS sequence"/>
</dbReference>
<proteinExistence type="predicted"/>
<dbReference type="AlphaFoldDB" id="A0A2M9G6S7"/>
<sequence length="63" mass="6964">MPLLLSIVVTEDILDDVTRGPGEVRDPDVRGALKTDGKARTARRTAKEGRDMVKALEERSTTR</sequence>
<name>A0A2M9G6S7_9PROT</name>
<keyword evidence="3" id="KW-1185">Reference proteome</keyword>
<evidence type="ECO:0000313" key="2">
    <source>
        <dbReference type="EMBL" id="PJK31418.1"/>
    </source>
</evidence>
<gene>
    <name evidence="2" type="ORF">CVT23_01715</name>
</gene>